<dbReference type="GO" id="GO:0008832">
    <property type="term" value="F:dGTPase activity"/>
    <property type="evidence" value="ECO:0007669"/>
    <property type="project" value="TreeGrafter"/>
</dbReference>
<feature type="domain" description="HD" evidence="1">
    <location>
        <begin position="76"/>
        <end position="187"/>
    </location>
</feature>
<dbReference type="SUPFAM" id="SSF109604">
    <property type="entry name" value="HD-domain/PDEase-like"/>
    <property type="match status" value="1"/>
</dbReference>
<dbReference type="AlphaFoldDB" id="A0A2R7Y0P6"/>
<dbReference type="Pfam" id="PF01966">
    <property type="entry name" value="HD"/>
    <property type="match status" value="1"/>
</dbReference>
<evidence type="ECO:0000313" key="2">
    <source>
        <dbReference type="EMBL" id="PUA31058.1"/>
    </source>
</evidence>
<dbReference type="EMBL" id="NDWU01000029">
    <property type="protein sequence ID" value="PUA31058.1"/>
    <property type="molecule type" value="Genomic_DNA"/>
</dbReference>
<dbReference type="GO" id="GO:0006203">
    <property type="term" value="P:dGTP catabolic process"/>
    <property type="evidence" value="ECO:0007669"/>
    <property type="project" value="TreeGrafter"/>
</dbReference>
<comment type="caution">
    <text evidence="2">The sequence shown here is derived from an EMBL/GenBank/DDBJ whole genome shotgun (WGS) entry which is preliminary data.</text>
</comment>
<evidence type="ECO:0000313" key="3">
    <source>
        <dbReference type="Proteomes" id="UP000244066"/>
    </source>
</evidence>
<dbReference type="InterPro" id="IPR045509">
    <property type="entry name" value="HD_assoc_2"/>
</dbReference>
<reference evidence="2 3" key="1">
    <citation type="submission" date="2017-04" db="EMBL/GenBank/DDBJ databases">
        <title>Draft Aigarchaeota genome from a New Zealand hot spring.</title>
        <authorList>
            <person name="Reysenbach A.-L."/>
            <person name="Donaho J.A."/>
            <person name="Gerhart J."/>
            <person name="Kelley J.F."/>
            <person name="Kouba K."/>
            <person name="Podar M."/>
            <person name="Stott M."/>
        </authorList>
    </citation>
    <scope>NUCLEOTIDE SEQUENCE [LARGE SCALE GENOMIC DNA]</scope>
    <source>
        <strain evidence="2">NZ13_MG1</strain>
    </source>
</reference>
<sequence length="427" mass="48946">MLFSSHCVKIRAKSLKGEGLLLSMMRVKLIKDPVWGYIELDEYDRQIVDTMSFQRLRRIMQLPLVYLVYPCARHTRFDHSLGCFYLAGEYARHLGLDDYWSRVLKYAALLHDIGHTPYSHLLESLLIEKGMNHEMMGIKIIKEDSELASAIEASGVRVKDIIDIFEKRKPESTIISGPTDVDKLDFLTRDSYFTGATYGIVDVKRIIRMTKIVDSKTMINVRGLGVVEELALARFQSFMNIYFHHAARAAQSLFLRGVKLIQDSLDFSSMSIGEFVSHDDYTVWCAMKANEKSRDIIKRIEGRILPKRAFEGRISHEKISLAILSKPHIKKSVEEEIASMAGIAPEYVWIDTPYVPPLPLSDTQEVAFYEEGSDGIRQVSVESFLLKSVSEVYNIVRVYTESDYRERVNKAAKEYFEAFPKVTRVSL</sequence>
<accession>A0A2R7Y0P6</accession>
<dbReference type="PROSITE" id="PS51831">
    <property type="entry name" value="HD"/>
    <property type="match status" value="1"/>
</dbReference>
<dbReference type="SMART" id="SM00471">
    <property type="entry name" value="HDc"/>
    <property type="match status" value="1"/>
</dbReference>
<dbReference type="PANTHER" id="PTHR11373">
    <property type="entry name" value="DEOXYNUCLEOSIDE TRIPHOSPHATE TRIPHOSPHOHYDROLASE"/>
    <property type="match status" value="1"/>
</dbReference>
<dbReference type="Pfam" id="PF19276">
    <property type="entry name" value="HD_assoc_2"/>
    <property type="match status" value="1"/>
</dbReference>
<protein>
    <recommendedName>
        <fullName evidence="1">HD domain-containing protein</fullName>
    </recommendedName>
</protein>
<evidence type="ECO:0000259" key="1">
    <source>
        <dbReference type="PROSITE" id="PS51831"/>
    </source>
</evidence>
<dbReference type="CDD" id="cd00077">
    <property type="entry name" value="HDc"/>
    <property type="match status" value="1"/>
</dbReference>
<gene>
    <name evidence="2" type="ORF">B9J98_07965</name>
</gene>
<name>A0A2R7Y0P6_9ARCH</name>
<dbReference type="PANTHER" id="PTHR11373:SF4">
    <property type="entry name" value="DEOXYNUCLEOSIDE TRIPHOSPHATE TRIPHOSPHOHYDROLASE SAMHD1"/>
    <property type="match status" value="1"/>
</dbReference>
<organism evidence="2 3">
    <name type="scientific">Candidatus Terraquivivens tikiterensis</name>
    <dbReference type="NCBI Taxonomy" id="1980982"/>
    <lineage>
        <taxon>Archaea</taxon>
        <taxon>Nitrososphaerota</taxon>
        <taxon>Candidatus Wolframiiraptoraceae</taxon>
        <taxon>Candidatus Terraquivivens</taxon>
    </lineage>
</organism>
<dbReference type="InterPro" id="IPR050135">
    <property type="entry name" value="dGTPase-like"/>
</dbReference>
<dbReference type="Proteomes" id="UP000244066">
    <property type="component" value="Unassembled WGS sequence"/>
</dbReference>
<dbReference type="Gene3D" id="1.10.3210.10">
    <property type="entry name" value="Hypothetical protein af1432"/>
    <property type="match status" value="1"/>
</dbReference>
<dbReference type="InterPro" id="IPR003607">
    <property type="entry name" value="HD/PDEase_dom"/>
</dbReference>
<dbReference type="InterPro" id="IPR006674">
    <property type="entry name" value="HD_domain"/>
</dbReference>
<proteinExistence type="predicted"/>